<dbReference type="EMBL" id="MELK01000028">
    <property type="protein sequence ID" value="OFW57978.1"/>
    <property type="molecule type" value="Genomic_DNA"/>
</dbReference>
<dbReference type="Pfam" id="PF01208">
    <property type="entry name" value="URO-D"/>
    <property type="match status" value="1"/>
</dbReference>
<dbReference type="Proteomes" id="UP000177876">
    <property type="component" value="Unassembled WGS sequence"/>
</dbReference>
<gene>
    <name evidence="2" type="ORF">A2Y75_12165</name>
</gene>
<dbReference type="PANTHER" id="PTHR47099">
    <property type="entry name" value="METHYLCOBAMIDE:COM METHYLTRANSFERASE MTBA"/>
    <property type="match status" value="1"/>
</dbReference>
<evidence type="ECO:0000259" key="1">
    <source>
        <dbReference type="Pfam" id="PF01208"/>
    </source>
</evidence>
<reference evidence="2 3" key="1">
    <citation type="journal article" date="2016" name="Nat. Commun.">
        <title>Thousands of microbial genomes shed light on interconnected biogeochemical processes in an aquifer system.</title>
        <authorList>
            <person name="Anantharaman K."/>
            <person name="Brown C.T."/>
            <person name="Hug L.A."/>
            <person name="Sharon I."/>
            <person name="Castelle C.J."/>
            <person name="Probst A.J."/>
            <person name="Thomas B.C."/>
            <person name="Singh A."/>
            <person name="Wilkins M.J."/>
            <person name="Karaoz U."/>
            <person name="Brodie E.L."/>
            <person name="Williams K.H."/>
            <person name="Hubbard S.S."/>
            <person name="Banfield J.F."/>
        </authorList>
    </citation>
    <scope>NUCLEOTIDE SEQUENCE [LARGE SCALE GENOMIC DNA]</scope>
</reference>
<proteinExistence type="predicted"/>
<dbReference type="AlphaFoldDB" id="A0A1F2WM93"/>
<dbReference type="InterPro" id="IPR000257">
    <property type="entry name" value="Uroporphyrinogen_deCOase"/>
</dbReference>
<accession>A0A1F2WM93</accession>
<dbReference type="InterPro" id="IPR052024">
    <property type="entry name" value="Methanogen_methyltrans"/>
</dbReference>
<evidence type="ECO:0000313" key="3">
    <source>
        <dbReference type="Proteomes" id="UP000177876"/>
    </source>
</evidence>
<dbReference type="GO" id="GO:0006779">
    <property type="term" value="P:porphyrin-containing compound biosynthetic process"/>
    <property type="evidence" value="ECO:0007669"/>
    <property type="project" value="InterPro"/>
</dbReference>
<protein>
    <recommendedName>
        <fullName evidence="1">Uroporphyrinogen decarboxylase (URO-D) domain-containing protein</fullName>
    </recommendedName>
</protein>
<dbReference type="SUPFAM" id="SSF51726">
    <property type="entry name" value="UROD/MetE-like"/>
    <property type="match status" value="1"/>
</dbReference>
<dbReference type="GO" id="GO:0004853">
    <property type="term" value="F:uroporphyrinogen decarboxylase activity"/>
    <property type="evidence" value="ECO:0007669"/>
    <property type="project" value="InterPro"/>
</dbReference>
<dbReference type="STRING" id="1797197.A2Y75_12165"/>
<feature type="domain" description="Uroporphyrinogen decarboxylase (URO-D)" evidence="1">
    <location>
        <begin position="104"/>
        <end position="356"/>
    </location>
</feature>
<comment type="caution">
    <text evidence="2">The sequence shown here is derived from an EMBL/GenBank/DDBJ whole genome shotgun (WGS) entry which is preliminary data.</text>
</comment>
<sequence length="363" mass="40538">MTGKERMLEAFGRSESDRVPVWEMAFNEESIIKLGRFFTDDLPPLKFAQQMTVEEKIKLLMTLFTVIRQLELDGITSIAILDTEKVDEDHVRDGWGRIMRISEEGEATAVAGPVSGPQDLEELKPYHPRQSELMMLMAAKGNFGNEIAQVMVQPGPFRESWMLLGSMEKLLYFYIKDPRFVHDLARIATDFILEITDMAAELGADIIAIDGDLAFSQTTLMSPAQYEEFILPYHKEITQRAHELGMLIFKHSDGNMAPILAGIVEAGFDGFHPVQPQCMDIGEVKTGYGDRLCILGNIDCTYLLPFGSEEDVEEAVRETIAKAAPGGGYIISSSNSIHPGCKPENYIAMVKAARKYGNYPIEV</sequence>
<name>A0A1F2WM93_9ACTN</name>
<organism evidence="2 3">
    <name type="scientific">Candidatus Solincola sediminis</name>
    <dbReference type="NCBI Taxonomy" id="1797199"/>
    <lineage>
        <taxon>Bacteria</taxon>
        <taxon>Bacillati</taxon>
        <taxon>Actinomycetota</taxon>
        <taxon>Candidatus Geothermincolia</taxon>
        <taxon>Candidatus Geothermincolales</taxon>
        <taxon>Candidatus Geothermincolaceae</taxon>
        <taxon>Candidatus Solincola</taxon>
    </lineage>
</organism>
<evidence type="ECO:0000313" key="2">
    <source>
        <dbReference type="EMBL" id="OFW57978.1"/>
    </source>
</evidence>
<dbReference type="PANTHER" id="PTHR47099:SF1">
    <property type="entry name" value="METHYLCOBAMIDE:COM METHYLTRANSFERASE MTBA"/>
    <property type="match status" value="1"/>
</dbReference>
<dbReference type="InterPro" id="IPR038071">
    <property type="entry name" value="UROD/MetE-like_sf"/>
</dbReference>
<dbReference type="Gene3D" id="3.20.20.210">
    <property type="match status" value="1"/>
</dbReference>